<protein>
    <submittedName>
        <fullName evidence="1">Uncharacterized protein</fullName>
    </submittedName>
</protein>
<evidence type="ECO:0000313" key="1">
    <source>
        <dbReference type="EMBL" id="MDR6785290.1"/>
    </source>
</evidence>
<accession>A0ACC6L0Y1</accession>
<dbReference type="Proteomes" id="UP001246858">
    <property type="component" value="Unassembled WGS sequence"/>
</dbReference>
<dbReference type="EMBL" id="JAVDTF010000003">
    <property type="protein sequence ID" value="MDR6785290.1"/>
    <property type="molecule type" value="Genomic_DNA"/>
</dbReference>
<proteinExistence type="predicted"/>
<reference evidence="1" key="1">
    <citation type="submission" date="2023-07" db="EMBL/GenBank/DDBJ databases">
        <title>Sorghum-associated microbial communities from plants grown in Nebraska, USA.</title>
        <authorList>
            <person name="Schachtman D."/>
        </authorList>
    </citation>
    <scope>NUCLEOTIDE SEQUENCE</scope>
    <source>
        <strain evidence="1">2697</strain>
    </source>
</reference>
<gene>
    <name evidence="1" type="ORF">J2X78_003864</name>
</gene>
<comment type="caution">
    <text evidence="1">The sequence shown here is derived from an EMBL/GenBank/DDBJ whole genome shotgun (WGS) entry which is preliminary data.</text>
</comment>
<name>A0ACC6L0Y1_9SPHI</name>
<sequence>MERRTALKTALLQNYSAENAEKFLSYSLTKEDLAFIQDTAKEVLRKMPPKAFNCTQISAIWAAIIEDHSNIPVSVICGDLHFTDKKIFVCKEPLPGPEAGSVIDGIWDGHCWLEFGGLIADASFFRTVYFGEVPHQFKNLVIQKFGQGHGTIIATPEQMRTNELIYLPKYSLSDIQINGLINGIER</sequence>
<keyword evidence="2" id="KW-1185">Reference proteome</keyword>
<evidence type="ECO:0000313" key="2">
    <source>
        <dbReference type="Proteomes" id="UP001246858"/>
    </source>
</evidence>
<organism evidence="1 2">
    <name type="scientific">Pedobacter africanus</name>
    <dbReference type="NCBI Taxonomy" id="151894"/>
    <lineage>
        <taxon>Bacteria</taxon>
        <taxon>Pseudomonadati</taxon>
        <taxon>Bacteroidota</taxon>
        <taxon>Sphingobacteriia</taxon>
        <taxon>Sphingobacteriales</taxon>
        <taxon>Sphingobacteriaceae</taxon>
        <taxon>Pedobacter</taxon>
    </lineage>
</organism>